<evidence type="ECO:0000256" key="8">
    <source>
        <dbReference type="ARBA" id="ARBA00022801"/>
    </source>
</evidence>
<organism evidence="19 20">
    <name type="scientific">Saezia sanguinis</name>
    <dbReference type="NCBI Taxonomy" id="1965230"/>
    <lineage>
        <taxon>Bacteria</taxon>
        <taxon>Pseudomonadati</taxon>
        <taxon>Pseudomonadota</taxon>
        <taxon>Betaproteobacteria</taxon>
        <taxon>Burkholderiales</taxon>
        <taxon>Saeziaceae</taxon>
        <taxon>Saezia</taxon>
    </lineage>
</organism>
<dbReference type="GO" id="GO:0008955">
    <property type="term" value="F:peptidoglycan glycosyltransferase activity"/>
    <property type="evidence" value="ECO:0007669"/>
    <property type="project" value="InterPro"/>
</dbReference>
<keyword evidence="10 16" id="KW-0573">Peptidoglycan synthesis</keyword>
<dbReference type="Pfam" id="PF00905">
    <property type="entry name" value="Transpeptidase"/>
    <property type="match status" value="1"/>
</dbReference>
<keyword evidence="14 16" id="KW-0131">Cell cycle</keyword>
<dbReference type="Gene3D" id="1.10.150.770">
    <property type="match status" value="1"/>
</dbReference>
<evidence type="ECO:0000259" key="18">
    <source>
        <dbReference type="Pfam" id="PF03717"/>
    </source>
</evidence>
<evidence type="ECO:0000256" key="11">
    <source>
        <dbReference type="ARBA" id="ARBA00022989"/>
    </source>
</evidence>
<comment type="subcellular location">
    <subcellularLocation>
        <location evidence="1">Membrane</location>
    </subcellularLocation>
</comment>
<feature type="domain" description="Penicillin-binding protein transpeptidase" evidence="17">
    <location>
        <begin position="258"/>
        <end position="554"/>
    </location>
</feature>
<dbReference type="GO" id="GO:0043093">
    <property type="term" value="P:FtsZ-dependent cytokinesis"/>
    <property type="evidence" value="ECO:0007669"/>
    <property type="project" value="UniProtKB-UniRule"/>
</dbReference>
<sequence length="585" mass="63817">MSSHGVYYTKSPLLASRTPVWRSRFIIVCLALGFTVLTARAAWIQLYQYEFYQNQADMRYVRTLPLPASRGVIQDRNGIPLGFSIETPSLWASPAELHITDAQMKQLAALLGMSEDALRVRLDPGSGERKREFVWLKRLAGHELAEQVMALGIKGIYARNEYQRSYPGKEATAHVVGFTNVEDLGQEGMELAFNDLLVGKAGSERFIQDRMGRPVGSAEERVNPVNGKDIQLSIDARIQYYAYQLLSDAVKLHRAQSGSIVIIDVRTGEILALVNYPSYDPNTRENLQGSSLRNRAVTDTFEPGSTMKPIVVGRALDLGIVKPTTVIKTSPGSVVVGGKVIRDVANYPQLTVQQVIQKSSNIGVVSIAMQMTPREMWETFTELGFGQKPQIGFPGAALGRLRPYKSWRPIEQATQAYGYGLSVSLLQLAHAYTAFARDGDIIPLSLLRNDHPVQGVRVFTPETAAEIREMLHMVTLPGGAGTKAQTQGYAVGGKSGTAIKSGAGGYGTGKYRSWFVGIAPINQPRIVVAVMIDEPSDGVYYGGAVSGPVFAQVVQQSLRLLGVLPDQPLQLAGTGQGQQAARRQP</sequence>
<evidence type="ECO:0000256" key="14">
    <source>
        <dbReference type="ARBA" id="ARBA00023306"/>
    </source>
</evidence>
<dbReference type="GO" id="GO:0008360">
    <property type="term" value="P:regulation of cell shape"/>
    <property type="evidence" value="ECO:0007669"/>
    <property type="project" value="UniProtKB-KW"/>
</dbReference>
<dbReference type="HAMAP" id="MF_02080">
    <property type="entry name" value="FtsI_transpept"/>
    <property type="match status" value="1"/>
</dbReference>
<dbReference type="AlphaFoldDB" id="A0A433SDR4"/>
<dbReference type="RefSeq" id="WP_126979871.1">
    <property type="nucleotide sequence ID" value="NZ_PQSP01000003.1"/>
</dbReference>
<dbReference type="SUPFAM" id="SSF56601">
    <property type="entry name" value="beta-lactamase/transpeptidase-like"/>
    <property type="match status" value="1"/>
</dbReference>
<keyword evidence="7 16" id="KW-0812">Transmembrane</keyword>
<dbReference type="EMBL" id="PQSP01000003">
    <property type="protein sequence ID" value="RUS66872.1"/>
    <property type="molecule type" value="Genomic_DNA"/>
</dbReference>
<comment type="pathway">
    <text evidence="16">Cell wall biogenesis; peptidoglycan biosynthesis.</text>
</comment>
<dbReference type="GO" id="GO:0008658">
    <property type="term" value="F:penicillin binding"/>
    <property type="evidence" value="ECO:0007669"/>
    <property type="project" value="InterPro"/>
</dbReference>
<evidence type="ECO:0000256" key="4">
    <source>
        <dbReference type="ARBA" id="ARBA00022618"/>
    </source>
</evidence>
<keyword evidence="9 16" id="KW-0133">Cell shape</keyword>
<dbReference type="EC" id="3.4.16.4" evidence="16"/>
<dbReference type="GO" id="GO:0006508">
    <property type="term" value="P:proteolysis"/>
    <property type="evidence" value="ECO:0007669"/>
    <property type="project" value="UniProtKB-KW"/>
</dbReference>
<feature type="active site" description="Acyl-ester intermediate" evidence="16">
    <location>
        <position position="305"/>
    </location>
</feature>
<dbReference type="InterPro" id="IPR036138">
    <property type="entry name" value="PBP_dimer_sf"/>
</dbReference>
<comment type="caution">
    <text evidence="19">The sequence shown here is derived from an EMBL/GenBank/DDBJ whole genome shotgun (WGS) entry which is preliminary data.</text>
</comment>
<dbReference type="Gene3D" id="3.90.1310.10">
    <property type="entry name" value="Penicillin-binding protein 2a (Domain 2)"/>
    <property type="match status" value="1"/>
</dbReference>
<comment type="similarity">
    <text evidence="16">Belongs to the transpeptidase family. FtsI subfamily.</text>
</comment>
<dbReference type="Proteomes" id="UP000286947">
    <property type="component" value="Unassembled WGS sequence"/>
</dbReference>
<proteinExistence type="inferred from homology"/>
<evidence type="ECO:0000313" key="20">
    <source>
        <dbReference type="Proteomes" id="UP000286947"/>
    </source>
</evidence>
<dbReference type="GO" id="GO:0005886">
    <property type="term" value="C:plasma membrane"/>
    <property type="evidence" value="ECO:0007669"/>
    <property type="project" value="UniProtKB-UniRule"/>
</dbReference>
<dbReference type="PANTHER" id="PTHR30627">
    <property type="entry name" value="PEPTIDOGLYCAN D,D-TRANSPEPTIDASE"/>
    <property type="match status" value="1"/>
</dbReference>
<evidence type="ECO:0000256" key="12">
    <source>
        <dbReference type="ARBA" id="ARBA00023136"/>
    </source>
</evidence>
<evidence type="ECO:0000256" key="3">
    <source>
        <dbReference type="ARBA" id="ARBA00022519"/>
    </source>
</evidence>
<keyword evidence="12 16" id="KW-0472">Membrane</keyword>
<gene>
    <name evidence="19" type="primary">penA</name>
    <name evidence="16" type="synonym">ftsI</name>
    <name evidence="19" type="ORF">CUZ56_01667</name>
</gene>
<evidence type="ECO:0000256" key="13">
    <source>
        <dbReference type="ARBA" id="ARBA00023210"/>
    </source>
</evidence>
<evidence type="ECO:0000313" key="19">
    <source>
        <dbReference type="EMBL" id="RUS66872.1"/>
    </source>
</evidence>
<evidence type="ECO:0000256" key="2">
    <source>
        <dbReference type="ARBA" id="ARBA00022475"/>
    </source>
</evidence>
<dbReference type="UniPathway" id="UPA00219"/>
<dbReference type="GO" id="GO:0009002">
    <property type="term" value="F:serine-type D-Ala-D-Ala carboxypeptidase activity"/>
    <property type="evidence" value="ECO:0007669"/>
    <property type="project" value="UniProtKB-UniRule"/>
</dbReference>
<dbReference type="InterPro" id="IPR050515">
    <property type="entry name" value="Beta-lactam/transpept"/>
</dbReference>
<evidence type="ECO:0000256" key="15">
    <source>
        <dbReference type="ARBA" id="ARBA00023316"/>
    </source>
</evidence>
<evidence type="ECO:0000256" key="10">
    <source>
        <dbReference type="ARBA" id="ARBA00022984"/>
    </source>
</evidence>
<comment type="catalytic activity">
    <reaction evidence="16">
        <text>Preferential cleavage: (Ac)2-L-Lys-D-Ala-|-D-Ala. Also transpeptidation of peptidyl-alanyl moieties that are N-acyl substituents of D-alanine.</text>
        <dbReference type="EC" id="3.4.16.4"/>
    </reaction>
</comment>
<reference evidence="19 20" key="1">
    <citation type="submission" date="2018-01" db="EMBL/GenBank/DDBJ databases">
        <title>Saezia sanguinis gen. nov., sp. nov., in the order Burkholderiales isolated from human blood.</title>
        <authorList>
            <person name="Medina-Pascual M.J."/>
            <person name="Valdezate S."/>
            <person name="Monzon S."/>
            <person name="Cuesta I."/>
            <person name="Carrasco G."/>
            <person name="Villalon P."/>
            <person name="Saez-Nieto J.A."/>
        </authorList>
    </citation>
    <scope>NUCLEOTIDE SEQUENCE [LARGE SCALE GENOMIC DNA]</scope>
    <source>
        <strain evidence="19 20">CNM695-12</strain>
    </source>
</reference>
<evidence type="ECO:0000256" key="9">
    <source>
        <dbReference type="ARBA" id="ARBA00022960"/>
    </source>
</evidence>
<keyword evidence="13 16" id="KW-0717">Septation</keyword>
<keyword evidence="2 16" id="KW-1003">Cell membrane</keyword>
<keyword evidence="11 16" id="KW-1133">Transmembrane helix</keyword>
<keyword evidence="15 16" id="KW-0961">Cell wall biogenesis/degradation</keyword>
<dbReference type="GO" id="GO:0071555">
    <property type="term" value="P:cell wall organization"/>
    <property type="evidence" value="ECO:0007669"/>
    <property type="project" value="UniProtKB-KW"/>
</dbReference>
<comment type="function">
    <text evidence="16">Catalyzes cross-linking of the peptidoglycan cell wall at the division septum.</text>
</comment>
<evidence type="ECO:0000256" key="5">
    <source>
        <dbReference type="ARBA" id="ARBA00022645"/>
    </source>
</evidence>
<keyword evidence="3 16" id="KW-0997">Cell inner membrane</keyword>
<evidence type="ECO:0000256" key="1">
    <source>
        <dbReference type="ARBA" id="ARBA00004370"/>
    </source>
</evidence>
<evidence type="ECO:0000259" key="17">
    <source>
        <dbReference type="Pfam" id="PF00905"/>
    </source>
</evidence>
<evidence type="ECO:0000256" key="16">
    <source>
        <dbReference type="HAMAP-Rule" id="MF_02080"/>
    </source>
</evidence>
<dbReference type="Gene3D" id="3.30.450.330">
    <property type="match status" value="1"/>
</dbReference>
<evidence type="ECO:0000256" key="6">
    <source>
        <dbReference type="ARBA" id="ARBA00022670"/>
    </source>
</evidence>
<dbReference type="InterPro" id="IPR037532">
    <property type="entry name" value="FtsI_transpept"/>
</dbReference>
<dbReference type="PANTHER" id="PTHR30627:SF1">
    <property type="entry name" value="PEPTIDOGLYCAN D,D-TRANSPEPTIDASE FTSI"/>
    <property type="match status" value="1"/>
</dbReference>
<dbReference type="Pfam" id="PF03717">
    <property type="entry name" value="PBP_dimer"/>
    <property type="match status" value="1"/>
</dbReference>
<keyword evidence="5 16" id="KW-0121">Carboxypeptidase</keyword>
<dbReference type="GO" id="GO:0000917">
    <property type="term" value="P:division septum assembly"/>
    <property type="evidence" value="ECO:0007669"/>
    <property type="project" value="UniProtKB-KW"/>
</dbReference>
<evidence type="ECO:0000256" key="7">
    <source>
        <dbReference type="ARBA" id="ARBA00022692"/>
    </source>
</evidence>
<dbReference type="GO" id="GO:0009252">
    <property type="term" value="P:peptidoglycan biosynthetic process"/>
    <property type="evidence" value="ECO:0007669"/>
    <property type="project" value="UniProtKB-UniRule"/>
</dbReference>
<dbReference type="SUPFAM" id="SSF56519">
    <property type="entry name" value="Penicillin binding protein dimerisation domain"/>
    <property type="match status" value="1"/>
</dbReference>
<dbReference type="InterPro" id="IPR001460">
    <property type="entry name" value="PCN-bd_Tpept"/>
</dbReference>
<name>A0A433SDR4_9BURK</name>
<keyword evidence="4 16" id="KW-0132">Cell division</keyword>
<dbReference type="Gene3D" id="3.40.710.10">
    <property type="entry name" value="DD-peptidase/beta-lactamase superfamily"/>
    <property type="match status" value="1"/>
</dbReference>
<dbReference type="OrthoDB" id="9789078at2"/>
<dbReference type="InterPro" id="IPR012338">
    <property type="entry name" value="Beta-lactam/transpept-like"/>
</dbReference>
<keyword evidence="6 16" id="KW-0645">Protease</keyword>
<keyword evidence="8 16" id="KW-0378">Hydrolase</keyword>
<feature type="domain" description="Penicillin-binding protein dimerisation" evidence="18">
    <location>
        <begin position="66"/>
        <end position="216"/>
    </location>
</feature>
<dbReference type="InterPro" id="IPR005311">
    <property type="entry name" value="PBP_dimer"/>
</dbReference>
<protein>
    <recommendedName>
        <fullName evidence="16">Peptidoglycan D,D-transpeptidase FtsI</fullName>
        <ecNumber evidence="16">3.4.16.4</ecNumber>
    </recommendedName>
    <alternativeName>
        <fullName evidence="16">Penicillin-binding protein 3</fullName>
        <shortName evidence="16">PBP-3</shortName>
    </alternativeName>
</protein>
<accession>A0A433SDR4</accession>
<keyword evidence="20" id="KW-1185">Reference proteome</keyword>